<dbReference type="Proteomes" id="UP000317318">
    <property type="component" value="Chromosome"/>
</dbReference>
<accession>A0A517R254</accession>
<organism evidence="2 3">
    <name type="scientific">Stratiformator vulcanicus</name>
    <dbReference type="NCBI Taxonomy" id="2527980"/>
    <lineage>
        <taxon>Bacteria</taxon>
        <taxon>Pseudomonadati</taxon>
        <taxon>Planctomycetota</taxon>
        <taxon>Planctomycetia</taxon>
        <taxon>Planctomycetales</taxon>
        <taxon>Planctomycetaceae</taxon>
        <taxon>Stratiformator</taxon>
    </lineage>
</organism>
<reference evidence="2 3" key="1">
    <citation type="submission" date="2019-02" db="EMBL/GenBank/DDBJ databases">
        <title>Deep-cultivation of Planctomycetes and their phenomic and genomic characterization uncovers novel biology.</title>
        <authorList>
            <person name="Wiegand S."/>
            <person name="Jogler M."/>
            <person name="Boedeker C."/>
            <person name="Pinto D."/>
            <person name="Vollmers J."/>
            <person name="Rivas-Marin E."/>
            <person name="Kohn T."/>
            <person name="Peeters S.H."/>
            <person name="Heuer A."/>
            <person name="Rast P."/>
            <person name="Oberbeckmann S."/>
            <person name="Bunk B."/>
            <person name="Jeske O."/>
            <person name="Meyerdierks A."/>
            <person name="Storesund J.E."/>
            <person name="Kallscheuer N."/>
            <person name="Luecker S."/>
            <person name="Lage O.M."/>
            <person name="Pohl T."/>
            <person name="Merkel B.J."/>
            <person name="Hornburger P."/>
            <person name="Mueller R.-W."/>
            <person name="Bruemmer F."/>
            <person name="Labrenz M."/>
            <person name="Spormann A.M."/>
            <person name="Op den Camp H."/>
            <person name="Overmann J."/>
            <person name="Amann R."/>
            <person name="Jetten M.S.M."/>
            <person name="Mascher T."/>
            <person name="Medema M.H."/>
            <person name="Devos D.P."/>
            <person name="Kaster A.-K."/>
            <person name="Ovreas L."/>
            <person name="Rohde M."/>
            <person name="Galperin M.Y."/>
            <person name="Jogler C."/>
        </authorList>
    </citation>
    <scope>NUCLEOTIDE SEQUENCE [LARGE SCALE GENOMIC DNA]</scope>
    <source>
        <strain evidence="2 3">Pan189</strain>
    </source>
</reference>
<dbReference type="EMBL" id="CP036268">
    <property type="protein sequence ID" value="QDT37960.1"/>
    <property type="molecule type" value="Genomic_DNA"/>
</dbReference>
<evidence type="ECO:0000313" key="2">
    <source>
        <dbReference type="EMBL" id="QDT37960.1"/>
    </source>
</evidence>
<dbReference type="KEGG" id="svp:Pan189_23440"/>
<keyword evidence="1" id="KW-1133">Transmembrane helix</keyword>
<keyword evidence="3" id="KW-1185">Reference proteome</keyword>
<dbReference type="AlphaFoldDB" id="A0A517R254"/>
<evidence type="ECO:0000256" key="1">
    <source>
        <dbReference type="SAM" id="Phobius"/>
    </source>
</evidence>
<keyword evidence="1" id="KW-0472">Membrane</keyword>
<name>A0A517R254_9PLAN</name>
<gene>
    <name evidence="2" type="ORF">Pan189_23440</name>
</gene>
<evidence type="ECO:0000313" key="3">
    <source>
        <dbReference type="Proteomes" id="UP000317318"/>
    </source>
</evidence>
<proteinExistence type="predicted"/>
<sequence>MLRNLWNDELGLIISAELVLVLTIGVIGVVVGLNAVAKSVNHELMDVASAIGAVDQSYFVSGFFNQHLNAGKAGFGFADRADECDCAVLITPFPAVKVDRVFGPGSGGPEAGAIRGGR</sequence>
<protein>
    <submittedName>
        <fullName evidence="2">Uncharacterized protein</fullName>
    </submittedName>
</protein>
<feature type="transmembrane region" description="Helical" evidence="1">
    <location>
        <begin position="12"/>
        <end position="36"/>
    </location>
</feature>
<dbReference type="OrthoDB" id="278295at2"/>
<keyword evidence="1" id="KW-0812">Transmembrane</keyword>
<dbReference type="RefSeq" id="WP_145364032.1">
    <property type="nucleotide sequence ID" value="NZ_CP036268.1"/>
</dbReference>